<dbReference type="EMBL" id="JAUKPO010000033">
    <property type="protein sequence ID" value="MDO1450590.1"/>
    <property type="molecule type" value="Genomic_DNA"/>
</dbReference>
<dbReference type="RefSeq" id="WP_302041391.1">
    <property type="nucleotide sequence ID" value="NZ_JAUKPO010000033.1"/>
</dbReference>
<sequence length="236" mass="27330">MRTHLRRRRRKRKIIWKILFVLLIISATSYALVATGIIDLQMLGIKPQKKKATSVTQTDANIEELPEVDSTQLKMRMEDAKIAYSKIRFGMTKREVQQVYGHATQQIGEFTYILTPFYTKEGKLYSLHINSQSEYVTLFDTTVKKAWKNLKDILEAKYGASEKSTRYPLFIELKNDQYQFTDTWIIESKKISLGIQAEKSRYSAAVVITDLVMQAKVNEEESKKTLEAKVRAAQDF</sequence>
<gene>
    <name evidence="1" type="ORF">Q0590_30225</name>
</gene>
<accession>A0ABT8RER2</accession>
<evidence type="ECO:0000313" key="1">
    <source>
        <dbReference type="EMBL" id="MDO1450590.1"/>
    </source>
</evidence>
<keyword evidence="2" id="KW-1185">Reference proteome</keyword>
<protein>
    <submittedName>
        <fullName evidence="1">Uncharacterized protein</fullName>
    </submittedName>
</protein>
<organism evidence="1 2">
    <name type="scientific">Rhodocytophaga aerolata</name>
    <dbReference type="NCBI Taxonomy" id="455078"/>
    <lineage>
        <taxon>Bacteria</taxon>
        <taxon>Pseudomonadati</taxon>
        <taxon>Bacteroidota</taxon>
        <taxon>Cytophagia</taxon>
        <taxon>Cytophagales</taxon>
        <taxon>Rhodocytophagaceae</taxon>
        <taxon>Rhodocytophaga</taxon>
    </lineage>
</organism>
<evidence type="ECO:0000313" key="2">
    <source>
        <dbReference type="Proteomes" id="UP001168528"/>
    </source>
</evidence>
<proteinExistence type="predicted"/>
<comment type="caution">
    <text evidence="1">The sequence shown here is derived from an EMBL/GenBank/DDBJ whole genome shotgun (WGS) entry which is preliminary data.</text>
</comment>
<dbReference type="Proteomes" id="UP001168528">
    <property type="component" value="Unassembled WGS sequence"/>
</dbReference>
<name>A0ABT8RER2_9BACT</name>
<reference evidence="1" key="1">
    <citation type="submission" date="2023-07" db="EMBL/GenBank/DDBJ databases">
        <title>The genome sequence of Rhodocytophaga aerolata KACC 12507.</title>
        <authorList>
            <person name="Zhang X."/>
        </authorList>
    </citation>
    <scope>NUCLEOTIDE SEQUENCE</scope>
    <source>
        <strain evidence="1">KACC 12507</strain>
    </source>
</reference>